<reference evidence="2 3" key="1">
    <citation type="submission" date="2023-02" db="EMBL/GenBank/DDBJ databases">
        <title>LHISI_Scaffold_Assembly.</title>
        <authorList>
            <person name="Stuart O.P."/>
            <person name="Cleave R."/>
            <person name="Magrath M.J.L."/>
            <person name="Mikheyev A.S."/>
        </authorList>
    </citation>
    <scope>NUCLEOTIDE SEQUENCE [LARGE SCALE GENOMIC DNA]</scope>
    <source>
        <strain evidence="2">Daus_M_001</strain>
        <tissue evidence="2">Leg muscle</tissue>
    </source>
</reference>
<proteinExistence type="predicted"/>
<accession>A0ABQ9G185</accession>
<name>A0ABQ9G185_9NEOP</name>
<comment type="caution">
    <text evidence="2">The sequence shown here is derived from an EMBL/GenBank/DDBJ whole genome shotgun (WGS) entry which is preliminary data.</text>
</comment>
<keyword evidence="3" id="KW-1185">Reference proteome</keyword>
<evidence type="ECO:0000313" key="2">
    <source>
        <dbReference type="EMBL" id="KAJ8866240.1"/>
    </source>
</evidence>
<gene>
    <name evidence="2" type="ORF">PR048_032083</name>
</gene>
<evidence type="ECO:0000256" key="1">
    <source>
        <dbReference type="SAM" id="MobiDB-lite"/>
    </source>
</evidence>
<evidence type="ECO:0000313" key="3">
    <source>
        <dbReference type="Proteomes" id="UP001159363"/>
    </source>
</evidence>
<feature type="compositionally biased region" description="Polar residues" evidence="1">
    <location>
        <begin position="46"/>
        <end position="56"/>
    </location>
</feature>
<feature type="region of interest" description="Disordered" evidence="1">
    <location>
        <begin position="1"/>
        <end position="68"/>
    </location>
</feature>
<feature type="compositionally biased region" description="Basic and acidic residues" evidence="1">
    <location>
        <begin position="25"/>
        <end position="35"/>
    </location>
</feature>
<organism evidence="2 3">
    <name type="scientific">Dryococelus australis</name>
    <dbReference type="NCBI Taxonomy" id="614101"/>
    <lineage>
        <taxon>Eukaryota</taxon>
        <taxon>Metazoa</taxon>
        <taxon>Ecdysozoa</taxon>
        <taxon>Arthropoda</taxon>
        <taxon>Hexapoda</taxon>
        <taxon>Insecta</taxon>
        <taxon>Pterygota</taxon>
        <taxon>Neoptera</taxon>
        <taxon>Polyneoptera</taxon>
        <taxon>Phasmatodea</taxon>
        <taxon>Verophasmatodea</taxon>
        <taxon>Anareolatae</taxon>
        <taxon>Phasmatidae</taxon>
        <taxon>Eurycanthinae</taxon>
        <taxon>Dryococelus</taxon>
    </lineage>
</organism>
<dbReference type="Proteomes" id="UP001159363">
    <property type="component" value="Chromosome 15"/>
</dbReference>
<feature type="compositionally biased region" description="Basic and acidic residues" evidence="1">
    <location>
        <begin position="1"/>
        <end position="17"/>
    </location>
</feature>
<feature type="region of interest" description="Disordered" evidence="1">
    <location>
        <begin position="84"/>
        <end position="105"/>
    </location>
</feature>
<protein>
    <submittedName>
        <fullName evidence="2">Uncharacterized protein</fullName>
    </submittedName>
</protein>
<sequence length="335" mass="36898">MEQRWNERKGETGDLRENLLTSGIVRHDSQMRKSGSEPAAGASARGCTTSTGQPSCSPGGRVTRPGSRLYKTDTMAVRGHLEPARPSDAIEGGPPGQWSEIRRRPQPPPAVVRKLQEDLTISAPVWVQKMNSRKSCKMGDRGLDEPHSAGRCLYRDQKLQVRGNHHIFSKLLGQPSFGLFCGDATSERTTFLSAQATFTTVNKTHSELPSRASYGDRSFDVLPDSAVKEIPKRMRSEVWSNTRTPDLGKLEIPEKTRQPVASSGTIPTCEIPGSYPAGIVDCHFPPTHTVVARFITDIAATNEHDDGVKYALRPRISIVNYNFTTTEAIITKFIT</sequence>
<dbReference type="EMBL" id="JARBHB010000016">
    <property type="protein sequence ID" value="KAJ8866240.1"/>
    <property type="molecule type" value="Genomic_DNA"/>
</dbReference>